<dbReference type="PANTHER" id="PTHR46654:SF1">
    <property type="entry name" value="E3 UBIQUITIN-PROTEIN LIGASE HECTD3"/>
    <property type="match status" value="1"/>
</dbReference>
<dbReference type="InterPro" id="IPR000569">
    <property type="entry name" value="HECT_dom"/>
</dbReference>
<feature type="compositionally biased region" description="Low complexity" evidence="3">
    <location>
        <begin position="1953"/>
        <end position="1971"/>
    </location>
</feature>
<dbReference type="EMBL" id="JAPFFF010000018">
    <property type="protein sequence ID" value="KAK8860233.1"/>
    <property type="molecule type" value="Genomic_DNA"/>
</dbReference>
<organism evidence="5 6">
    <name type="scientific">Tritrichomonas musculus</name>
    <dbReference type="NCBI Taxonomy" id="1915356"/>
    <lineage>
        <taxon>Eukaryota</taxon>
        <taxon>Metamonada</taxon>
        <taxon>Parabasalia</taxon>
        <taxon>Tritrichomonadida</taxon>
        <taxon>Tritrichomonadidae</taxon>
        <taxon>Tritrichomonas</taxon>
    </lineage>
</organism>
<feature type="active site" description="Glycyl thioester intermediate" evidence="2">
    <location>
        <position position="2537"/>
    </location>
</feature>
<dbReference type="Gene3D" id="3.90.1750.10">
    <property type="entry name" value="Hect, E3 ligase catalytic domains"/>
    <property type="match status" value="1"/>
</dbReference>
<evidence type="ECO:0000259" key="4">
    <source>
        <dbReference type="PROSITE" id="PS50237"/>
    </source>
</evidence>
<dbReference type="SUPFAM" id="SSF48371">
    <property type="entry name" value="ARM repeat"/>
    <property type="match status" value="1"/>
</dbReference>
<keyword evidence="6" id="KW-1185">Reference proteome</keyword>
<evidence type="ECO:0000256" key="1">
    <source>
        <dbReference type="ARBA" id="ARBA00022786"/>
    </source>
</evidence>
<dbReference type="PANTHER" id="PTHR46654">
    <property type="entry name" value="E3 UBIQUITIN-PROTEIN LIGASE HECTD3"/>
    <property type="match status" value="1"/>
</dbReference>
<dbReference type="SMART" id="SM00119">
    <property type="entry name" value="HECTc"/>
    <property type="match status" value="1"/>
</dbReference>
<keyword evidence="1 2" id="KW-0833">Ubl conjugation pathway</keyword>
<dbReference type="InterPro" id="IPR016024">
    <property type="entry name" value="ARM-type_fold"/>
</dbReference>
<dbReference type="Pfam" id="PF00632">
    <property type="entry name" value="HECT"/>
    <property type="match status" value="1"/>
</dbReference>
<evidence type="ECO:0000256" key="2">
    <source>
        <dbReference type="PROSITE-ProRule" id="PRU00104"/>
    </source>
</evidence>
<dbReference type="SUPFAM" id="SSF56204">
    <property type="entry name" value="Hect, E3 ligase catalytic domain"/>
    <property type="match status" value="1"/>
</dbReference>
<name>A0ABR2IC54_9EUKA</name>
<protein>
    <recommendedName>
        <fullName evidence="4">HECT domain-containing protein</fullName>
    </recommendedName>
</protein>
<accession>A0ABR2IC54</accession>
<dbReference type="Gene3D" id="3.30.2410.10">
    <property type="entry name" value="Hect, E3 ligase catalytic domain"/>
    <property type="match status" value="1"/>
</dbReference>
<gene>
    <name evidence="5" type="ORF">M9Y10_011898</name>
</gene>
<dbReference type="InterPro" id="IPR035983">
    <property type="entry name" value="Hect_E3_ubiquitin_ligase"/>
</dbReference>
<proteinExistence type="predicted"/>
<reference evidence="5 6" key="1">
    <citation type="submission" date="2024-04" db="EMBL/GenBank/DDBJ databases">
        <title>Tritrichomonas musculus Genome.</title>
        <authorList>
            <person name="Alves-Ferreira E."/>
            <person name="Grigg M."/>
            <person name="Lorenzi H."/>
            <person name="Galac M."/>
        </authorList>
    </citation>
    <scope>NUCLEOTIDE SEQUENCE [LARGE SCALE GENOMIC DNA]</scope>
    <source>
        <strain evidence="5 6">EAF2021</strain>
    </source>
</reference>
<dbReference type="PROSITE" id="PS50237">
    <property type="entry name" value="HECT"/>
    <property type="match status" value="1"/>
</dbReference>
<feature type="domain" description="HECT" evidence="4">
    <location>
        <begin position="2237"/>
        <end position="2569"/>
    </location>
</feature>
<dbReference type="Proteomes" id="UP001470230">
    <property type="component" value="Unassembled WGS sequence"/>
</dbReference>
<dbReference type="InterPro" id="IPR042469">
    <property type="entry name" value="HECTD3"/>
</dbReference>
<evidence type="ECO:0000313" key="6">
    <source>
        <dbReference type="Proteomes" id="UP001470230"/>
    </source>
</evidence>
<feature type="region of interest" description="Disordered" evidence="3">
    <location>
        <begin position="1953"/>
        <end position="1978"/>
    </location>
</feature>
<comment type="caution">
    <text evidence="5">The sequence shown here is derived from an EMBL/GenBank/DDBJ whole genome shotgun (WGS) entry which is preliminary data.</text>
</comment>
<sequence>MGNGESAHLNSRLTKTQVFDQIRPQGALSYSYFRQEHVISAFYHSSVQAKQEEQFSCPHQPSQLTSLLLGCYEQLDNIPDIIQTIIKLCQEKENDNVIQLSHSFNLYDSLATARSVMIFTIQQFSPLLFTPFTEYPAKEGVPVPDFTQIMETFRICNEAQFKSFSKYPEFDQVAAHYHTCSPATAFPPPTPEFIPKLVGHTELFSAKYVFAHGTATSGQFLFVLCTDILQIFPLFNMGSLITPISRRLDINVDSTISLTADKTSIYIYKGENVYEYKIFDVFKKKDKLAKTISKIPPDYICYVSDGVVKVRLDIDNFATVYENNKVVRKVKLVKGNEPLNPQIPMLFPRVDYSKIPIETNGTFLSFMFRINPTTVIYRVFSLITGKFVHDDLFRSSDYYCSAATDSINRCHWVTSLFDNNKLGVRRYYFAGSINPSFVGLPGDRKTKSKKKYKMFIHDMFNVVIHYLGSQVIPKAYMASSDVQVYDIIQMTRTYLNIPKQDIAVQILVIILELNMKKIRATPDFREKILDLVHLLPLDLSVFLYFNTLNIVLFEQTKRSIDMLITLIEKIQDDVQITYALSKLESCSLLASISFSQENKLTKLLPSDTCSESSISPILHSILLIHQRVLITMAAQFIRNDKFEDIQFQSNKELSTPLDYLNDYSNQLLTKFQKSLANCQDYNELDQSLILSLLYNFLNLLSSLSSYHVVAQFLTESFSGLLQKINDFIEKKSINLESESNLNNILRLFLFVYGKLSATLLKGTAMTDFEKHFVHFIRNNLKISHKVTNDNLKGVESKILKFLNDSSVSDPIMDLVYKKFKPFMHKNLSPELKELDKLSLAAASKHLHATNDLLKLKFPFSAKIKPAMDQMLKIRNAYRSLQQQPNSVNEIKLKCKMLLKMNSNEDTTPAEIGDFVSSKETTSTIIKLLMRQNTRAKLTDDAFSFVNSVLSLDKYNLFADIFTFTLSQVQNFEGLASILKITGSASQNNIKELFSKILKIIRNRKQSRLILVSCRFFRDCAGLINEAQNAFLNGILSIFCENDDNYSLFALALSLMDSVNEIPEPLKQPKQSAMGRLLQYACFSHVQVTPEFYASFRNEFWNCPPELKRILCRVMFAVINSKLLDKNDVKKELVLILKTIGKYFIEFSDIKTANELIWLLRRIITENTEVKPILLNIFKNVDHKDDVIVCGIFATLGNSMESVRPFCNIKYHSNRSSVSEYIAAPTNVPTTFLCYERPFNINRPALNRTVSPQNLIYAVSVVKLDIQTFNDFDYILSFYDEIFKNLASIKAVLYVQVLSHFLQYSEFISKFTTDMITKLANSPLPFHTIYLTIANVRNMQPLAGLPQVDGFNQVEYSSNKFTSYISPQIKPKTKFTVKFVVPKDTQPIYFGIISDNVERFFTRFSLVSCPFGVWYPYNNHIVQFKDLSNVSFDVDSERFLFTVEGQELEFPRGETFRVLIAIPKVAQIKINIVNSSSSSSPFDIAACPSICPHGAINAGSKSLLYTIPSQLKGQIKENYVPSDINKFPTIKSVVEPLPTGYKVKNNFNQPPDYISIHCGFATNASFQIVAENIRGLFKTIALQFTTVCLMRIAAQEPTKIPNPMKLFTLLTIPLEPFSFDMFKCQKFPFTFENIRRNPNSLYLSLENEAIQAIEALLSVEKIVDRLCKCMLNISESRNMHLLSYPHVNHTYYPPLSYFPPISLKKMPSIVTINSFMPIRFSAASADRNPKKENLPFAFGNYQENLYVDQSITKEDLSVLSVNVTDNSFAFDTAFELLMDIKNVSFHATTPQQKFLIKSAFANLCIAQSPFVYNYLYSFSEFLGVILAPTPLDYSPKYMEKLFIMGGTLKGSNCHQFEVFEPFIQQESAFLGSDLYIEIIKHFPEFLSFEPERPLSRTCTVPIVSLDPGTIKSNFAQHIRMIRLFSIPYKSLVNFPFLQILPYWLRVTGAWRSSKNSQQNKKSRKSSSGSNNGDASGYETDEIDPFAEATTPDVMHISNPTGQKITIQLRMNKQVVLSNSSMLMLSTTPDFENAVFVNGRALFGPIEIKGQHQFLALIDVPGGWSVVRVEFTSWKRYRPPPPEKIDIDSIHDAFIADMTEFAINWTSENTEELIMDLPRYSLTEPTFVSAESIAKTCHLTHLFSTSVVVLRALLIHHFNYIRTRYYDQVPRILWDSMKSFVACEDAADGIIRDIACGNDNQFPRFKIDRHAARRYAVEHRGDYNKSIVTQLSVAFRSIEPNLLQCKKRPWKIEFVGERAVDAGGPSRELMTEMAASIFDPTTQLFIPVPNSKANEGANKDTFIPLDRTFRRAEDYLTIGKYLGIVLRTGLTQDLPFAPLVWKYFAHEKIDANDIYDIDTALQDQMKIVPQQCEQGTLTWTFHQWEGDISYLPGHSANQVVRVEEAQQYIHEVIQCRIDAIKPMMKMMRNGFSQNVGFKKHPLMTGKLLSRIAQGSSFISTEHLKSITVVADYDGMKDVFVQRFWRVVDKFTSEQRKLLLKFITTLTRLPNPVINPDFRLQIDKMNTKTPDESLPTASTCFNRLHLPAYSNDDICAEKVIYAITYCQSMENK</sequence>
<dbReference type="Gene3D" id="3.30.2160.10">
    <property type="entry name" value="Hect, E3 ligase catalytic domain"/>
    <property type="match status" value="1"/>
</dbReference>
<evidence type="ECO:0000256" key="3">
    <source>
        <dbReference type="SAM" id="MobiDB-lite"/>
    </source>
</evidence>
<evidence type="ECO:0000313" key="5">
    <source>
        <dbReference type="EMBL" id="KAK8860233.1"/>
    </source>
</evidence>